<evidence type="ECO:0000313" key="2">
    <source>
        <dbReference type="EMBL" id="KAA5532297.1"/>
    </source>
</evidence>
<keyword evidence="2" id="KW-0540">Nuclease</keyword>
<dbReference type="GO" id="GO:0016787">
    <property type="term" value="F:hydrolase activity"/>
    <property type="evidence" value="ECO:0007669"/>
    <property type="project" value="UniProtKB-KW"/>
</dbReference>
<dbReference type="PANTHER" id="PTHR39323:SF1">
    <property type="entry name" value="BLR1149 PROTEIN"/>
    <property type="match status" value="1"/>
</dbReference>
<sequence length="211" mass="23968">MQISLAGTTIELLPQRAIFLPETAVLILGDLHLGKAMHFRKAGIFMPPQSAYKDYETLHLLIQKHQPQHVYFLGDLFHSHHNSEWNQLTAFIGEHPQTMFTLIKGNHDILKAELYRQHNINVIEKALIIDNLIFSHEPLKTLPEGMINVAGHIHPGCVIRSGGRQSLRLPCFYFKDNLLLLPAFGHLTGLQILDRSDAEVFVVFPDKVMVL</sequence>
<dbReference type="PANTHER" id="PTHR39323">
    <property type="entry name" value="BLR1149 PROTEIN"/>
    <property type="match status" value="1"/>
</dbReference>
<dbReference type="Proteomes" id="UP000323632">
    <property type="component" value="Unassembled WGS sequence"/>
</dbReference>
<dbReference type="NCBIfam" id="TIGR04123">
    <property type="entry name" value="P_estr_lig_assc"/>
    <property type="match status" value="1"/>
</dbReference>
<gene>
    <name evidence="2" type="primary">pdeM</name>
    <name evidence="2" type="ORF">F0919_16005</name>
</gene>
<protein>
    <submittedName>
        <fullName evidence="2">Ligase-associated DNA damage response endonuclease PdeM</fullName>
        <ecNumber evidence="2">3.1.-.-</ecNumber>
    </submittedName>
</protein>
<dbReference type="GO" id="GO:0004519">
    <property type="term" value="F:endonuclease activity"/>
    <property type="evidence" value="ECO:0007669"/>
    <property type="project" value="UniProtKB-KW"/>
</dbReference>
<comment type="caution">
    <text evidence="2">The sequence shown here is derived from an EMBL/GenBank/DDBJ whole genome shotgun (WGS) entry which is preliminary data.</text>
</comment>
<dbReference type="RefSeq" id="WP_150033800.1">
    <property type="nucleotide sequence ID" value="NZ_VWSH01000004.1"/>
</dbReference>
<evidence type="ECO:0000313" key="3">
    <source>
        <dbReference type="Proteomes" id="UP000323632"/>
    </source>
</evidence>
<dbReference type="InterPro" id="IPR026336">
    <property type="entry name" value="PdeM-like"/>
</dbReference>
<dbReference type="Pfam" id="PF00149">
    <property type="entry name" value="Metallophos"/>
    <property type="match status" value="1"/>
</dbReference>
<feature type="domain" description="Calcineurin-like phosphoesterase" evidence="1">
    <location>
        <begin position="25"/>
        <end position="145"/>
    </location>
</feature>
<keyword evidence="2" id="KW-0378">Hydrolase</keyword>
<name>A0A5M6CAU9_9BACT</name>
<dbReference type="SUPFAM" id="SSF56300">
    <property type="entry name" value="Metallo-dependent phosphatases"/>
    <property type="match status" value="1"/>
</dbReference>
<dbReference type="InterPro" id="IPR024173">
    <property type="entry name" value="Pesterase_MJ0037-like"/>
</dbReference>
<dbReference type="InterPro" id="IPR004843">
    <property type="entry name" value="Calcineurin-like_PHP"/>
</dbReference>
<keyword evidence="3" id="KW-1185">Reference proteome</keyword>
<accession>A0A5M6CAU9</accession>
<organism evidence="2 3">
    <name type="scientific">Taibaiella lutea</name>
    <dbReference type="NCBI Taxonomy" id="2608001"/>
    <lineage>
        <taxon>Bacteria</taxon>
        <taxon>Pseudomonadati</taxon>
        <taxon>Bacteroidota</taxon>
        <taxon>Chitinophagia</taxon>
        <taxon>Chitinophagales</taxon>
        <taxon>Chitinophagaceae</taxon>
        <taxon>Taibaiella</taxon>
    </lineage>
</organism>
<dbReference type="Gene3D" id="3.60.21.10">
    <property type="match status" value="1"/>
</dbReference>
<dbReference type="EC" id="3.1.-.-" evidence="2"/>
<dbReference type="InterPro" id="IPR029052">
    <property type="entry name" value="Metallo-depent_PP-like"/>
</dbReference>
<keyword evidence="2" id="KW-0255">Endonuclease</keyword>
<proteinExistence type="predicted"/>
<dbReference type="GO" id="GO:0016874">
    <property type="term" value="F:ligase activity"/>
    <property type="evidence" value="ECO:0007669"/>
    <property type="project" value="UniProtKB-KW"/>
</dbReference>
<dbReference type="EMBL" id="VWSH01000004">
    <property type="protein sequence ID" value="KAA5532297.1"/>
    <property type="molecule type" value="Genomic_DNA"/>
</dbReference>
<dbReference type="AlphaFoldDB" id="A0A5M6CAU9"/>
<reference evidence="2 3" key="1">
    <citation type="submission" date="2019-09" db="EMBL/GenBank/DDBJ databases">
        <title>Genome sequence and assembly of Taibaiella sp.</title>
        <authorList>
            <person name="Chhetri G."/>
        </authorList>
    </citation>
    <scope>NUCLEOTIDE SEQUENCE [LARGE SCALE GENOMIC DNA]</scope>
    <source>
        <strain evidence="2 3">KVB11</strain>
    </source>
</reference>
<evidence type="ECO:0000259" key="1">
    <source>
        <dbReference type="Pfam" id="PF00149"/>
    </source>
</evidence>
<keyword evidence="2" id="KW-0436">Ligase</keyword>
<dbReference type="PIRSF" id="PIRSF000887">
    <property type="entry name" value="Pesterase_MJ0037"/>
    <property type="match status" value="1"/>
</dbReference>